<name>A0A644V5J8_9ZZZZ</name>
<proteinExistence type="predicted"/>
<evidence type="ECO:0008006" key="2">
    <source>
        <dbReference type="Google" id="ProtNLM"/>
    </source>
</evidence>
<dbReference type="Pfam" id="PF17170">
    <property type="entry name" value="DUF5128"/>
    <property type="match status" value="1"/>
</dbReference>
<evidence type="ECO:0000313" key="1">
    <source>
        <dbReference type="EMBL" id="MPL86610.1"/>
    </source>
</evidence>
<comment type="caution">
    <text evidence="1">The sequence shown here is derived from an EMBL/GenBank/DDBJ whole genome shotgun (WGS) entry which is preliminary data.</text>
</comment>
<sequence length="338" mass="38960">MNKILGIFLIIIIFGGCSSSSSTEKKQNKRNNIINVHNRIKEIVIEDLPINNYSLPLIVDNYLFINDYKSENECIHIFDKNNFKYITSTALKGQGPGEIARIGHIAEDKVNHKFYVSDHGKNKIFSYDLDSVITDPEYLPIEKMKMNAGLFPNDYIYLSDTLSIGVTIQPLGNSDFNPVVGKFNMKTGEIKHMSYTIHPEVKKKRICFDISMEHGIYVECYAPHDLMTICSLNGDLKYNIYGPNWDTETHDIYHFGPVKFCNNRIVVLYSGEKILNKEGRSNFPTKFLVFDLDGNYLKTLETGYKIARFCYDRDNNRILLSMDDDIQFGYLDMKEILD</sequence>
<dbReference type="AlphaFoldDB" id="A0A644V5J8"/>
<organism evidence="1">
    <name type="scientific">bioreactor metagenome</name>
    <dbReference type="NCBI Taxonomy" id="1076179"/>
    <lineage>
        <taxon>unclassified sequences</taxon>
        <taxon>metagenomes</taxon>
        <taxon>ecological metagenomes</taxon>
    </lineage>
</organism>
<reference evidence="1" key="1">
    <citation type="submission" date="2019-08" db="EMBL/GenBank/DDBJ databases">
        <authorList>
            <person name="Kucharzyk K."/>
            <person name="Murdoch R.W."/>
            <person name="Higgins S."/>
            <person name="Loffler F."/>
        </authorList>
    </citation>
    <scope>NUCLEOTIDE SEQUENCE</scope>
</reference>
<dbReference type="EMBL" id="VSSQ01000224">
    <property type="protein sequence ID" value="MPL86610.1"/>
    <property type="molecule type" value="Genomic_DNA"/>
</dbReference>
<dbReference type="InterPro" id="IPR011044">
    <property type="entry name" value="Quino_amine_DH_bsu"/>
</dbReference>
<accession>A0A644V5J8</accession>
<protein>
    <recommendedName>
        <fullName evidence="2">6-bladed beta-propeller</fullName>
    </recommendedName>
</protein>
<gene>
    <name evidence="1" type="ORF">SDC9_32593</name>
</gene>
<dbReference type="SUPFAM" id="SSF50969">
    <property type="entry name" value="YVTN repeat-like/Quinoprotein amine dehydrogenase"/>
    <property type="match status" value="1"/>
</dbReference>
<dbReference type="PROSITE" id="PS51257">
    <property type="entry name" value="PROKAR_LIPOPROTEIN"/>
    <property type="match status" value="1"/>
</dbReference>